<dbReference type="Proteomes" id="UP000054911">
    <property type="component" value="Unassembled WGS sequence"/>
</dbReference>
<sequence>MNATQIVVLLFFVTMVAAIALVRGADLRAKRHFEEIEQRKKRIRWPAAH</sequence>
<organism evidence="1 2">
    <name type="scientific">Caballeronia pedi</name>
    <dbReference type="NCBI Taxonomy" id="1777141"/>
    <lineage>
        <taxon>Bacteria</taxon>
        <taxon>Pseudomonadati</taxon>
        <taxon>Pseudomonadota</taxon>
        <taxon>Betaproteobacteria</taxon>
        <taxon>Burkholderiales</taxon>
        <taxon>Burkholderiaceae</taxon>
        <taxon>Caballeronia</taxon>
    </lineage>
</organism>
<evidence type="ECO:0000313" key="1">
    <source>
        <dbReference type="EMBL" id="SAK65815.1"/>
    </source>
</evidence>
<reference evidence="1" key="1">
    <citation type="submission" date="2016-01" db="EMBL/GenBank/DDBJ databases">
        <authorList>
            <person name="Peeters C."/>
        </authorList>
    </citation>
    <scope>NUCLEOTIDE SEQUENCE [LARGE SCALE GENOMIC DNA]</scope>
    <source>
        <strain evidence="1">LMG 29323</strain>
    </source>
</reference>
<evidence type="ECO:0000313" key="2">
    <source>
        <dbReference type="Proteomes" id="UP000054911"/>
    </source>
</evidence>
<dbReference type="OrthoDB" id="9134755at2"/>
<gene>
    <name evidence="1" type="ORF">AWB80_03108</name>
</gene>
<dbReference type="RefSeq" id="WP_160147447.1">
    <property type="nucleotide sequence ID" value="NZ_FCOE02000009.1"/>
</dbReference>
<protein>
    <submittedName>
        <fullName evidence="1">Uncharacterized protein</fullName>
    </submittedName>
</protein>
<name>A0A158B6U3_9BURK</name>
<dbReference type="AlphaFoldDB" id="A0A158B6U3"/>
<proteinExistence type="predicted"/>
<comment type="caution">
    <text evidence="1">The sequence shown here is derived from an EMBL/GenBank/DDBJ whole genome shotgun (WGS) entry which is preliminary data.</text>
</comment>
<dbReference type="STRING" id="1777141.AWB80_03108"/>
<accession>A0A158B6U3</accession>
<keyword evidence="2" id="KW-1185">Reference proteome</keyword>
<dbReference type="EMBL" id="FCOE02000009">
    <property type="protein sequence ID" value="SAK65815.1"/>
    <property type="molecule type" value="Genomic_DNA"/>
</dbReference>